<protein>
    <recommendedName>
        <fullName evidence="2">YCII-related domain-containing protein</fullName>
    </recommendedName>
</protein>
<dbReference type="InterPro" id="IPR005545">
    <property type="entry name" value="YCII"/>
</dbReference>
<gene>
    <name evidence="3" type="ORF">ABE41_001465</name>
</gene>
<dbReference type="STRING" id="255247.ABE41_001465"/>
<dbReference type="PANTHER" id="PTHR37828:SF1">
    <property type="entry name" value="YCII-RELATED DOMAIN-CONTAINING PROTEIN"/>
    <property type="match status" value="1"/>
</dbReference>
<proteinExistence type="inferred from homology"/>
<dbReference type="KEGG" id="far:ABE41_001465"/>
<feature type="domain" description="YCII-related" evidence="2">
    <location>
        <begin position="6"/>
        <end position="82"/>
    </location>
</feature>
<dbReference type="Gene3D" id="3.30.70.1060">
    <property type="entry name" value="Dimeric alpha+beta barrel"/>
    <property type="match status" value="1"/>
</dbReference>
<dbReference type="OrthoDB" id="162319at2"/>
<reference evidence="3 4" key="1">
    <citation type="submission" date="2016-08" db="EMBL/GenBank/DDBJ databases">
        <title>Complete genome sequence of Fictibacillus arsenicus G25-54, a strain with toxicity to nematodes and a potential arsenic-resistance activity.</title>
        <authorList>
            <person name="Zheng Z."/>
        </authorList>
    </citation>
    <scope>NUCLEOTIDE SEQUENCE [LARGE SCALE GENOMIC DNA]</scope>
    <source>
        <strain evidence="3 4">G25-54</strain>
    </source>
</reference>
<evidence type="ECO:0000259" key="2">
    <source>
        <dbReference type="Pfam" id="PF03795"/>
    </source>
</evidence>
<accession>A0A1B1YZU8</accession>
<dbReference type="EMBL" id="CP016761">
    <property type="protein sequence ID" value="ANX10680.1"/>
    <property type="molecule type" value="Genomic_DNA"/>
</dbReference>
<dbReference type="SUPFAM" id="SSF54909">
    <property type="entry name" value="Dimeric alpha+beta barrel"/>
    <property type="match status" value="1"/>
</dbReference>
<dbReference type="Proteomes" id="UP000077412">
    <property type="component" value="Chromosome"/>
</dbReference>
<evidence type="ECO:0000313" key="3">
    <source>
        <dbReference type="EMBL" id="ANX10680.1"/>
    </source>
</evidence>
<dbReference type="PANTHER" id="PTHR37828">
    <property type="entry name" value="GSR2449 PROTEIN"/>
    <property type="match status" value="1"/>
</dbReference>
<keyword evidence="4" id="KW-1185">Reference proteome</keyword>
<dbReference type="InterPro" id="IPR011008">
    <property type="entry name" value="Dimeric_a/b-barrel"/>
</dbReference>
<evidence type="ECO:0000256" key="1">
    <source>
        <dbReference type="ARBA" id="ARBA00007689"/>
    </source>
</evidence>
<dbReference type="RefSeq" id="WP_066285781.1">
    <property type="nucleotide sequence ID" value="NZ_CP016761.1"/>
</dbReference>
<dbReference type="AlphaFoldDB" id="A0A1B1YZU8"/>
<dbReference type="Pfam" id="PF03795">
    <property type="entry name" value="YCII"/>
    <property type="match status" value="1"/>
</dbReference>
<sequence length="84" mass="9615">MAFFAAILHMEKPELNQEYRQAHLDYLQGLVEQDKVHLKGPFVDGSGGMVVYKADSLEEAQTLAQEDPYVKEGVRRLELHEWGI</sequence>
<organism evidence="3 4">
    <name type="scientific">Fictibacillus arsenicus</name>
    <dbReference type="NCBI Taxonomy" id="255247"/>
    <lineage>
        <taxon>Bacteria</taxon>
        <taxon>Bacillati</taxon>
        <taxon>Bacillota</taxon>
        <taxon>Bacilli</taxon>
        <taxon>Bacillales</taxon>
        <taxon>Fictibacillaceae</taxon>
        <taxon>Fictibacillus</taxon>
    </lineage>
</organism>
<comment type="similarity">
    <text evidence="1">Belongs to the YciI family.</text>
</comment>
<evidence type="ECO:0000313" key="4">
    <source>
        <dbReference type="Proteomes" id="UP000077412"/>
    </source>
</evidence>
<name>A0A1B1YZU8_9BACL</name>